<reference evidence="2 3" key="1">
    <citation type="submission" date="2018-04" db="EMBL/GenBank/DDBJ databases">
        <title>Genomic Encyclopedia of Archaeal and Bacterial Type Strains, Phase II (KMG-II): from individual species to whole genera.</title>
        <authorList>
            <person name="Goeker M."/>
        </authorList>
    </citation>
    <scope>NUCLEOTIDE SEQUENCE [LARGE SCALE GENOMIC DNA]</scope>
    <source>
        <strain evidence="2 3">DSM 29955</strain>
    </source>
</reference>
<dbReference type="InterPro" id="IPR049054">
    <property type="entry name" value="CN_hydtase_beta-like_N"/>
</dbReference>
<dbReference type="AlphaFoldDB" id="A0A2T6KMB6"/>
<protein>
    <submittedName>
        <fullName evidence="2">Nitrile hydratase beta subunit</fullName>
    </submittedName>
</protein>
<dbReference type="InterPro" id="IPR042262">
    <property type="entry name" value="CN_hydtase_beta_C"/>
</dbReference>
<dbReference type="EMBL" id="QBUD01000002">
    <property type="protein sequence ID" value="PUB17321.1"/>
    <property type="molecule type" value="Genomic_DNA"/>
</dbReference>
<dbReference type="Proteomes" id="UP000244523">
    <property type="component" value="Unassembled WGS sequence"/>
</dbReference>
<accession>A0A2T6KMB6</accession>
<proteinExistence type="predicted"/>
<feature type="domain" description="Nitrile hydratase beta subunit-like N-terminal" evidence="1">
    <location>
        <begin position="9"/>
        <end position="104"/>
    </location>
</feature>
<keyword evidence="3" id="KW-1185">Reference proteome</keyword>
<dbReference type="SUPFAM" id="SSF50090">
    <property type="entry name" value="Electron transport accessory proteins"/>
    <property type="match status" value="1"/>
</dbReference>
<gene>
    <name evidence="2" type="ORF">C8N45_102333</name>
</gene>
<evidence type="ECO:0000313" key="3">
    <source>
        <dbReference type="Proteomes" id="UP000244523"/>
    </source>
</evidence>
<evidence type="ECO:0000259" key="1">
    <source>
        <dbReference type="Pfam" id="PF21006"/>
    </source>
</evidence>
<evidence type="ECO:0000313" key="2">
    <source>
        <dbReference type="EMBL" id="PUB17321.1"/>
    </source>
</evidence>
<name>A0A2T6KMB6_9RHOB</name>
<dbReference type="Pfam" id="PF21006">
    <property type="entry name" value="NHase_beta_N"/>
    <property type="match status" value="1"/>
</dbReference>
<comment type="caution">
    <text evidence="2">The sequence shown here is derived from an EMBL/GenBank/DDBJ whole genome shotgun (WGS) entry which is preliminary data.</text>
</comment>
<dbReference type="InterPro" id="IPR008990">
    <property type="entry name" value="Elect_transpt_acc-like_dom_sf"/>
</dbReference>
<organism evidence="2 3">
    <name type="scientific">Yoonia sediminilitoris</name>
    <dbReference type="NCBI Taxonomy" id="1286148"/>
    <lineage>
        <taxon>Bacteria</taxon>
        <taxon>Pseudomonadati</taxon>
        <taxon>Pseudomonadota</taxon>
        <taxon>Alphaproteobacteria</taxon>
        <taxon>Rhodobacterales</taxon>
        <taxon>Paracoccaceae</taxon>
        <taxon>Yoonia</taxon>
    </lineage>
</organism>
<dbReference type="OrthoDB" id="7856991at2"/>
<sequence>MEDAKGPRGYHDVGGDQAGEIPKVELPWLHWEKQVEAIRGLLGDGTRRIVSLDEVRRGFESFGLEKYNTLSFYRRRLQAMTDILVEKGIISPEELETAIEVVRARWVEANDAK</sequence>
<dbReference type="Gene3D" id="1.10.472.20">
    <property type="entry name" value="Nitrile hydratase, beta subunit"/>
    <property type="match status" value="1"/>
</dbReference>
<dbReference type="RefSeq" id="WP_108385463.1">
    <property type="nucleotide sequence ID" value="NZ_QBUD01000002.1"/>
</dbReference>